<protein>
    <submittedName>
        <fullName evidence="10">Sensor histidine kinase</fullName>
    </submittedName>
</protein>
<dbReference type="Pfam" id="PF06580">
    <property type="entry name" value="His_kinase"/>
    <property type="match status" value="1"/>
</dbReference>
<evidence type="ECO:0000259" key="9">
    <source>
        <dbReference type="PROSITE" id="PS50885"/>
    </source>
</evidence>
<evidence type="ECO:0000256" key="6">
    <source>
        <dbReference type="ARBA" id="ARBA00023136"/>
    </source>
</evidence>
<feature type="region of interest" description="Disordered" evidence="7">
    <location>
        <begin position="590"/>
        <end position="630"/>
    </location>
</feature>
<keyword evidence="2" id="KW-1003">Cell membrane</keyword>
<feature type="region of interest" description="Disordered" evidence="7">
    <location>
        <begin position="536"/>
        <end position="555"/>
    </location>
</feature>
<accession>A0A2R5EY05</accession>
<dbReference type="PANTHER" id="PTHR34220:SF7">
    <property type="entry name" value="SENSOR HISTIDINE KINASE YPDA"/>
    <property type="match status" value="1"/>
</dbReference>
<dbReference type="AlphaFoldDB" id="A0A2R5EY05"/>
<dbReference type="PROSITE" id="PS50885">
    <property type="entry name" value="HAMP"/>
    <property type="match status" value="1"/>
</dbReference>
<comment type="subcellular location">
    <subcellularLocation>
        <location evidence="1">Cell membrane</location>
        <topology evidence="1">Multi-pass membrane protein</topology>
    </subcellularLocation>
</comment>
<dbReference type="GO" id="GO:0005886">
    <property type="term" value="C:plasma membrane"/>
    <property type="evidence" value="ECO:0007669"/>
    <property type="project" value="UniProtKB-SubCell"/>
</dbReference>
<evidence type="ECO:0000256" key="4">
    <source>
        <dbReference type="ARBA" id="ARBA00022679"/>
    </source>
</evidence>
<keyword evidence="4" id="KW-0808">Transferase</keyword>
<dbReference type="InterPro" id="IPR036890">
    <property type="entry name" value="HATPase_C_sf"/>
</dbReference>
<keyword evidence="5 10" id="KW-0418">Kinase</keyword>
<dbReference type="GO" id="GO:0000155">
    <property type="term" value="F:phosphorelay sensor kinase activity"/>
    <property type="evidence" value="ECO:0007669"/>
    <property type="project" value="InterPro"/>
</dbReference>
<name>A0A2R5EY05_9BACL</name>
<dbReference type="Gene3D" id="3.30.565.10">
    <property type="entry name" value="Histidine kinase-like ATPase, C-terminal domain"/>
    <property type="match status" value="1"/>
</dbReference>
<evidence type="ECO:0000313" key="11">
    <source>
        <dbReference type="Proteomes" id="UP000245202"/>
    </source>
</evidence>
<dbReference type="InterPro" id="IPR003660">
    <property type="entry name" value="HAMP_dom"/>
</dbReference>
<dbReference type="Gene3D" id="6.10.340.10">
    <property type="match status" value="1"/>
</dbReference>
<organism evidence="10 11">
    <name type="scientific">Paenibacillus agaridevorans</name>
    <dbReference type="NCBI Taxonomy" id="171404"/>
    <lineage>
        <taxon>Bacteria</taxon>
        <taxon>Bacillati</taxon>
        <taxon>Bacillota</taxon>
        <taxon>Bacilli</taxon>
        <taxon>Bacillales</taxon>
        <taxon>Paenibacillaceae</taxon>
        <taxon>Paenibacillus</taxon>
    </lineage>
</organism>
<dbReference type="InterPro" id="IPR003594">
    <property type="entry name" value="HATPase_dom"/>
</dbReference>
<evidence type="ECO:0000256" key="2">
    <source>
        <dbReference type="ARBA" id="ARBA00022475"/>
    </source>
</evidence>
<feature type="compositionally biased region" description="Basic and acidic residues" evidence="7">
    <location>
        <begin position="596"/>
        <end position="611"/>
    </location>
</feature>
<evidence type="ECO:0000256" key="1">
    <source>
        <dbReference type="ARBA" id="ARBA00004651"/>
    </source>
</evidence>
<evidence type="ECO:0000256" key="7">
    <source>
        <dbReference type="SAM" id="MobiDB-lite"/>
    </source>
</evidence>
<dbReference type="PANTHER" id="PTHR34220">
    <property type="entry name" value="SENSOR HISTIDINE KINASE YPDA"/>
    <property type="match status" value="1"/>
</dbReference>
<keyword evidence="8" id="KW-1133">Transmembrane helix</keyword>
<proteinExistence type="predicted"/>
<evidence type="ECO:0000256" key="3">
    <source>
        <dbReference type="ARBA" id="ARBA00022553"/>
    </source>
</evidence>
<evidence type="ECO:0000256" key="5">
    <source>
        <dbReference type="ARBA" id="ARBA00022777"/>
    </source>
</evidence>
<comment type="caution">
    <text evidence="10">The sequence shown here is derived from an EMBL/GenBank/DDBJ whole genome shotgun (WGS) entry which is preliminary data.</text>
</comment>
<keyword evidence="3" id="KW-0597">Phosphoprotein</keyword>
<dbReference type="InterPro" id="IPR050640">
    <property type="entry name" value="Bact_2-comp_sensor_kinase"/>
</dbReference>
<keyword evidence="8" id="KW-0812">Transmembrane</keyword>
<dbReference type="EMBL" id="BDQX01000423">
    <property type="protein sequence ID" value="GBG11592.1"/>
    <property type="molecule type" value="Genomic_DNA"/>
</dbReference>
<keyword evidence="11" id="KW-1185">Reference proteome</keyword>
<feature type="transmembrane region" description="Helical" evidence="8">
    <location>
        <begin position="289"/>
        <end position="313"/>
    </location>
</feature>
<dbReference type="Pfam" id="PF02518">
    <property type="entry name" value="HATPase_c"/>
    <property type="match status" value="1"/>
</dbReference>
<evidence type="ECO:0000256" key="8">
    <source>
        <dbReference type="SAM" id="Phobius"/>
    </source>
</evidence>
<sequence length="630" mass="70261">MAMENWLGRSLKHKLSLLIIISVLVPVLSLGLFSYNIAAGLTEEKAQSSGMNTLRQIGAYLENMVTDVENQSLFIIGHPDVQNYLRTPEQDLFKQTSIIGLLTTLSISKPYIANVIIEPDADKPPVSFKSVVGSEFKDIKESIPNYYATHPKWWSAVHLQVTSDSSNEVITMSRPIRSTQRYFDLGMLKISLLQSVISTHLKRAGLEGGGIVLLLDSNNRILAGPDGYSTELGLEDYYPGISPFHDLSGSFYYGENADRKSVLHHSMEAVEWKLVGITPVQSYKAENRYFLTLTAIAVSVAMVFVIAFVLFLIQKVTNPLSQLTRFLKHASPDEPLPTLPVETIDEVGQLIITYNRMSSKIVNLTDEVKRNEALKKEADMSALQAQINPHFLYNTLSSVHWMALMKGESKIADMVGSLSDFLRFSLNKGQEYCAISQEILHIDHYVNIQSIRYPDKFEYEADIPSQLLDRRMLKLLLQPLIENAMLHGILTREGKGRIGVKAWEDGDIITFSVTDNGVGMSPGKLEELRERIDHRAAQHSPDGSMENAPASTGSSYGLRNVHNRLLLHYGPESGLILESQEGVGTNVTFSIKPSHVAREQERELERERQQEAGESAASLTGDSEGKGERK</sequence>
<feature type="domain" description="HAMP" evidence="9">
    <location>
        <begin position="314"/>
        <end position="366"/>
    </location>
</feature>
<dbReference type="SMART" id="SM00387">
    <property type="entry name" value="HATPase_c"/>
    <property type="match status" value="1"/>
</dbReference>
<reference evidence="10 11" key="1">
    <citation type="submission" date="2017-08" db="EMBL/GenBank/DDBJ databases">
        <title>Substantial Increase in Enzyme Production by Combined Drug-Resistance Mutations in Paenibacillus agaridevorans.</title>
        <authorList>
            <person name="Tanaka Y."/>
            <person name="Funane K."/>
            <person name="Hosaka T."/>
            <person name="Shiwa Y."/>
            <person name="Fujita N."/>
            <person name="Miyazaki T."/>
            <person name="Yoshikawa H."/>
            <person name="Murakami K."/>
            <person name="Kasahara K."/>
            <person name="Inaoka T."/>
            <person name="Hiraga Y."/>
            <person name="Ochi K."/>
        </authorList>
    </citation>
    <scope>NUCLEOTIDE SEQUENCE [LARGE SCALE GENOMIC DNA]</scope>
    <source>
        <strain evidence="10 11">T-3040</strain>
    </source>
</reference>
<gene>
    <name evidence="10" type="ORF">PAT3040_06422</name>
</gene>
<evidence type="ECO:0000313" key="10">
    <source>
        <dbReference type="EMBL" id="GBG11592.1"/>
    </source>
</evidence>
<dbReference type="InterPro" id="IPR010559">
    <property type="entry name" value="Sig_transdc_His_kin_internal"/>
</dbReference>
<dbReference type="SUPFAM" id="SSF55874">
    <property type="entry name" value="ATPase domain of HSP90 chaperone/DNA topoisomerase II/histidine kinase"/>
    <property type="match status" value="1"/>
</dbReference>
<dbReference type="Proteomes" id="UP000245202">
    <property type="component" value="Unassembled WGS sequence"/>
</dbReference>
<keyword evidence="6 8" id="KW-0472">Membrane</keyword>